<name>A0ABS0HZY0_9BACT</name>
<evidence type="ECO:0000256" key="1">
    <source>
        <dbReference type="ARBA" id="ARBA00023015"/>
    </source>
</evidence>
<proteinExistence type="predicted"/>
<evidence type="ECO:0000256" key="2">
    <source>
        <dbReference type="ARBA" id="ARBA00023125"/>
    </source>
</evidence>
<dbReference type="Proteomes" id="UP000618931">
    <property type="component" value="Unassembled WGS sequence"/>
</dbReference>
<sequence>MLKLQHAQQLSAALVPLYADPRPDHMLGRLSGAVSEVMGAELTCFDVFDAHGQMLNLGSNSPSLFTPSMVGHLAEHIQAHPLFQGLFIERRPTPLKISDFCPNHRFVKTDIFNDFYRPIAVTHQLVVAFEVPGLGLTTCALSRSHADFTETERALLAFVQPHLIALMQLAFPLALKGLARAAALASTLGLTVREGDILRHLAQGRADKEIAHRCRISPRTVHNHLRSIYAKLGVDNRTAASLRAVAGY</sequence>
<keyword evidence="2" id="KW-0238">DNA-binding</keyword>
<dbReference type="Pfam" id="PF00196">
    <property type="entry name" value="GerE"/>
    <property type="match status" value="1"/>
</dbReference>
<dbReference type="CDD" id="cd06170">
    <property type="entry name" value="LuxR_C_like"/>
    <property type="match status" value="1"/>
</dbReference>
<dbReference type="InterPro" id="IPR036388">
    <property type="entry name" value="WH-like_DNA-bd_sf"/>
</dbReference>
<evidence type="ECO:0000259" key="4">
    <source>
        <dbReference type="PROSITE" id="PS50043"/>
    </source>
</evidence>
<accession>A0ABS0HZY0</accession>
<keyword evidence="1" id="KW-0805">Transcription regulation</keyword>
<evidence type="ECO:0000313" key="5">
    <source>
        <dbReference type="EMBL" id="MBF9220248.1"/>
    </source>
</evidence>
<gene>
    <name evidence="5" type="ORF">I2H31_03940</name>
</gene>
<protein>
    <submittedName>
        <fullName evidence="5">Response regulator transcription factor</fullName>
    </submittedName>
</protein>
<feature type="domain" description="HTH luxR-type" evidence="4">
    <location>
        <begin position="183"/>
        <end position="248"/>
    </location>
</feature>
<comment type="caution">
    <text evidence="5">The sequence shown here is derived from an EMBL/GenBank/DDBJ whole genome shotgun (WGS) entry which is preliminary data.</text>
</comment>
<dbReference type="InterPro" id="IPR000792">
    <property type="entry name" value="Tscrpt_reg_LuxR_C"/>
</dbReference>
<dbReference type="RefSeq" id="WP_196291684.1">
    <property type="nucleotide sequence ID" value="NZ_JADQDM010000001.1"/>
</dbReference>
<keyword evidence="3" id="KW-0804">Transcription</keyword>
<dbReference type="Gene3D" id="1.10.10.10">
    <property type="entry name" value="Winged helix-like DNA-binding domain superfamily/Winged helix DNA-binding domain"/>
    <property type="match status" value="1"/>
</dbReference>
<evidence type="ECO:0000256" key="3">
    <source>
        <dbReference type="ARBA" id="ARBA00023163"/>
    </source>
</evidence>
<evidence type="ECO:0000313" key="6">
    <source>
        <dbReference type="Proteomes" id="UP000618931"/>
    </source>
</evidence>
<dbReference type="PROSITE" id="PS50043">
    <property type="entry name" value="HTH_LUXR_2"/>
    <property type="match status" value="1"/>
</dbReference>
<keyword evidence="6" id="KW-1185">Reference proteome</keyword>
<dbReference type="EMBL" id="JADQDM010000001">
    <property type="protein sequence ID" value="MBF9220248.1"/>
    <property type="molecule type" value="Genomic_DNA"/>
</dbReference>
<organism evidence="5 6">
    <name type="scientific">Hymenobacter ruricola</name>
    <dbReference type="NCBI Taxonomy" id="2791023"/>
    <lineage>
        <taxon>Bacteria</taxon>
        <taxon>Pseudomonadati</taxon>
        <taxon>Bacteroidota</taxon>
        <taxon>Cytophagia</taxon>
        <taxon>Cytophagales</taxon>
        <taxon>Hymenobacteraceae</taxon>
        <taxon>Hymenobacter</taxon>
    </lineage>
</organism>
<dbReference type="InterPro" id="IPR016032">
    <property type="entry name" value="Sig_transdc_resp-reg_C-effctor"/>
</dbReference>
<dbReference type="SUPFAM" id="SSF46894">
    <property type="entry name" value="C-terminal effector domain of the bipartite response regulators"/>
    <property type="match status" value="1"/>
</dbReference>
<dbReference type="PANTHER" id="PTHR44688:SF16">
    <property type="entry name" value="DNA-BINDING TRANSCRIPTIONAL ACTIVATOR DEVR_DOSR"/>
    <property type="match status" value="1"/>
</dbReference>
<dbReference type="PANTHER" id="PTHR44688">
    <property type="entry name" value="DNA-BINDING TRANSCRIPTIONAL ACTIVATOR DEVR_DOSR"/>
    <property type="match status" value="1"/>
</dbReference>
<dbReference type="SMART" id="SM00421">
    <property type="entry name" value="HTH_LUXR"/>
    <property type="match status" value="1"/>
</dbReference>
<dbReference type="PRINTS" id="PR00038">
    <property type="entry name" value="HTHLUXR"/>
</dbReference>
<reference evidence="5 6" key="1">
    <citation type="submission" date="2020-11" db="EMBL/GenBank/DDBJ databases">
        <authorList>
            <person name="Kim M.K."/>
        </authorList>
    </citation>
    <scope>NUCLEOTIDE SEQUENCE [LARGE SCALE GENOMIC DNA]</scope>
    <source>
        <strain evidence="5 6">BT662</strain>
    </source>
</reference>